<dbReference type="InterPro" id="IPR016161">
    <property type="entry name" value="Ald_DH/histidinol_DH"/>
</dbReference>
<dbReference type="Pfam" id="PF00171">
    <property type="entry name" value="Aldedh"/>
    <property type="match status" value="1"/>
</dbReference>
<gene>
    <name evidence="5" type="ORF">GCM10009788_21980</name>
</gene>
<evidence type="ECO:0000256" key="2">
    <source>
        <dbReference type="PROSITE-ProRule" id="PRU10007"/>
    </source>
</evidence>
<keyword evidence="6" id="KW-1185">Reference proteome</keyword>
<comment type="similarity">
    <text evidence="3">Belongs to the aldehyde dehydrogenase family.</text>
</comment>
<dbReference type="InterPro" id="IPR016162">
    <property type="entry name" value="Ald_DH_N"/>
</dbReference>
<feature type="domain" description="Aldehyde dehydrogenase" evidence="4">
    <location>
        <begin position="27"/>
        <end position="493"/>
    </location>
</feature>
<dbReference type="InterPro" id="IPR015590">
    <property type="entry name" value="Aldehyde_DH_dom"/>
</dbReference>
<dbReference type="InterPro" id="IPR016160">
    <property type="entry name" value="Ald_DH_CS_CYS"/>
</dbReference>
<dbReference type="EMBL" id="BAAAOR010000015">
    <property type="protein sequence ID" value="GAA1517423.1"/>
    <property type="molecule type" value="Genomic_DNA"/>
</dbReference>
<proteinExistence type="inferred from homology"/>
<reference evidence="5 6" key="1">
    <citation type="journal article" date="2019" name="Int. J. Syst. Evol. Microbiol.">
        <title>The Global Catalogue of Microorganisms (GCM) 10K type strain sequencing project: providing services to taxonomists for standard genome sequencing and annotation.</title>
        <authorList>
            <consortium name="The Broad Institute Genomics Platform"/>
            <consortium name="The Broad Institute Genome Sequencing Center for Infectious Disease"/>
            <person name="Wu L."/>
            <person name="Ma J."/>
        </authorList>
    </citation>
    <scope>NUCLEOTIDE SEQUENCE [LARGE SCALE GENOMIC DNA]</scope>
    <source>
        <strain evidence="5 6">JCM 14942</strain>
    </source>
</reference>
<dbReference type="SUPFAM" id="SSF53720">
    <property type="entry name" value="ALDH-like"/>
    <property type="match status" value="1"/>
</dbReference>
<dbReference type="PROSITE" id="PS00070">
    <property type="entry name" value="ALDEHYDE_DEHYDR_CYS"/>
    <property type="match status" value="1"/>
</dbReference>
<comment type="caution">
    <text evidence="5">The sequence shown here is derived from an EMBL/GenBank/DDBJ whole genome shotgun (WGS) entry which is preliminary data.</text>
</comment>
<dbReference type="InterPro" id="IPR029510">
    <property type="entry name" value="Ald_DH_CS_GLU"/>
</dbReference>
<evidence type="ECO:0000259" key="4">
    <source>
        <dbReference type="Pfam" id="PF00171"/>
    </source>
</evidence>
<evidence type="ECO:0000313" key="6">
    <source>
        <dbReference type="Proteomes" id="UP001500842"/>
    </source>
</evidence>
<evidence type="ECO:0000256" key="3">
    <source>
        <dbReference type="RuleBase" id="RU003345"/>
    </source>
</evidence>
<accession>A0ABN2AE50</accession>
<feature type="active site" evidence="2">
    <location>
        <position position="266"/>
    </location>
</feature>
<dbReference type="PROSITE" id="PS00687">
    <property type="entry name" value="ALDEHYDE_DEHYDR_GLU"/>
    <property type="match status" value="1"/>
</dbReference>
<dbReference type="RefSeq" id="WP_219996422.1">
    <property type="nucleotide sequence ID" value="NZ_CP041146.1"/>
</dbReference>
<dbReference type="Proteomes" id="UP001500842">
    <property type="component" value="Unassembled WGS sequence"/>
</dbReference>
<sequence length="500" mass="53625">MSSATADRTTTDVVASLPRKMFIGGSWLDPHSEQTLPVLNPATGAVLCDVPAGDASDVDAAVSAARAAFDGPWQTWRPYDRQRLLLRLADLFEENVEEIARLETMDMGAPLSRTRMTSDRCVRLLRWYAANSVLLHGETIRNSATDQDFLTYTAREPVGVVGAIVPWNAPMVMCVWKAGPALATGCTIVIKPAEEAPLAPLYFAEMCRQAGVPDGVVNVVTGDGETAGAALAAHSGVDKVSFTGSTTVGRAIVQASAANLKRVTLELGGKSPDIVLRDADLDKAVPGAAMAVFANSGQICSAGTRLFVEESVYDEFVERLAAFADDVVVADGFDVDAQIGPVISASQLNRIRGYLENASTEGARTVTGGIDDEQNSRSGGFFVRPTVFADVKDDMRIAREEIFGPVISALRFTDIDEVAHRANQLPYGLGAGVWTRDIGHAHRLADRLRSGTVWVNCYQRMDPAVPFGGFKESGYGREGGKEQFDDYLNTKAVWISTDGG</sequence>
<dbReference type="Gene3D" id="3.40.605.10">
    <property type="entry name" value="Aldehyde Dehydrogenase, Chain A, domain 1"/>
    <property type="match status" value="1"/>
</dbReference>
<dbReference type="InterPro" id="IPR016163">
    <property type="entry name" value="Ald_DH_C"/>
</dbReference>
<protein>
    <submittedName>
        <fullName evidence="5">Aldehyde dehydrogenase family protein</fullName>
    </submittedName>
</protein>
<name>A0ABN2AE50_9ACTN</name>
<organism evidence="5 6">
    <name type="scientific">Nocardioides humi</name>
    <dbReference type="NCBI Taxonomy" id="449461"/>
    <lineage>
        <taxon>Bacteria</taxon>
        <taxon>Bacillati</taxon>
        <taxon>Actinomycetota</taxon>
        <taxon>Actinomycetes</taxon>
        <taxon>Propionibacteriales</taxon>
        <taxon>Nocardioidaceae</taxon>
        <taxon>Nocardioides</taxon>
    </lineage>
</organism>
<keyword evidence="1 3" id="KW-0560">Oxidoreductase</keyword>
<dbReference type="PANTHER" id="PTHR11699">
    <property type="entry name" value="ALDEHYDE DEHYDROGENASE-RELATED"/>
    <property type="match status" value="1"/>
</dbReference>
<dbReference type="Gene3D" id="3.40.309.10">
    <property type="entry name" value="Aldehyde Dehydrogenase, Chain A, domain 2"/>
    <property type="match status" value="1"/>
</dbReference>
<evidence type="ECO:0000313" key="5">
    <source>
        <dbReference type="EMBL" id="GAA1517423.1"/>
    </source>
</evidence>
<evidence type="ECO:0000256" key="1">
    <source>
        <dbReference type="ARBA" id="ARBA00023002"/>
    </source>
</evidence>